<gene>
    <name evidence="2" type="ORF">SAMN05216466_102421</name>
</gene>
<keyword evidence="1" id="KW-0472">Membrane</keyword>
<protein>
    <submittedName>
        <fullName evidence="2">Uncharacterized protein</fullName>
    </submittedName>
</protein>
<sequence>MSSALSTLSTFCFAWIALYLFLRLIHAAWIVTKHVNRLVSFGFRSRGPGGSLDAALKSAMKLMGWSSVVVLPVGIISCLALVFR</sequence>
<reference evidence="2 3" key="1">
    <citation type="submission" date="2016-10" db="EMBL/GenBank/DDBJ databases">
        <authorList>
            <person name="de Groot N.N."/>
        </authorList>
    </citation>
    <scope>NUCLEOTIDE SEQUENCE [LARGE SCALE GENOMIC DNA]</scope>
    <source>
        <strain evidence="2 3">LMG 2247</strain>
    </source>
</reference>
<dbReference type="Proteomes" id="UP000199706">
    <property type="component" value="Unassembled WGS sequence"/>
</dbReference>
<evidence type="ECO:0000313" key="3">
    <source>
        <dbReference type="Proteomes" id="UP000199706"/>
    </source>
</evidence>
<evidence type="ECO:0000313" key="2">
    <source>
        <dbReference type="EMBL" id="SDG19203.1"/>
    </source>
</evidence>
<accession>A0A1G7S883</accession>
<organism evidence="2 3">
    <name type="scientific">Paraburkholderia phenazinium</name>
    <dbReference type="NCBI Taxonomy" id="60549"/>
    <lineage>
        <taxon>Bacteria</taxon>
        <taxon>Pseudomonadati</taxon>
        <taxon>Pseudomonadota</taxon>
        <taxon>Betaproteobacteria</taxon>
        <taxon>Burkholderiales</taxon>
        <taxon>Burkholderiaceae</taxon>
        <taxon>Paraburkholderia</taxon>
    </lineage>
</organism>
<feature type="transmembrane region" description="Helical" evidence="1">
    <location>
        <begin position="62"/>
        <end position="83"/>
    </location>
</feature>
<keyword evidence="1" id="KW-1133">Transmembrane helix</keyword>
<name>A0A1G7S883_9BURK</name>
<proteinExistence type="predicted"/>
<keyword evidence="1" id="KW-0812">Transmembrane</keyword>
<evidence type="ECO:0000256" key="1">
    <source>
        <dbReference type="SAM" id="Phobius"/>
    </source>
</evidence>
<dbReference type="AlphaFoldDB" id="A0A1G7S883"/>
<dbReference type="EMBL" id="FNCJ01000002">
    <property type="protein sequence ID" value="SDG19203.1"/>
    <property type="molecule type" value="Genomic_DNA"/>
</dbReference>